<dbReference type="STRING" id="407036.SAMN05216243_2584"/>
<dbReference type="Proteomes" id="UP000198694">
    <property type="component" value="Unassembled WGS sequence"/>
</dbReference>
<evidence type="ECO:0000313" key="3">
    <source>
        <dbReference type="Proteomes" id="UP000198694"/>
    </source>
</evidence>
<keyword evidence="3" id="KW-1185">Reference proteome</keyword>
<dbReference type="OrthoDB" id="2453202at2"/>
<dbReference type="InterPro" id="IPR024760">
    <property type="entry name" value="HTH_dom_conjug_TS-like"/>
</dbReference>
<organism evidence="2 3">
    <name type="scientific">Sediminibacillus albus</name>
    <dbReference type="NCBI Taxonomy" id="407036"/>
    <lineage>
        <taxon>Bacteria</taxon>
        <taxon>Bacillati</taxon>
        <taxon>Bacillota</taxon>
        <taxon>Bacilli</taxon>
        <taxon>Bacillales</taxon>
        <taxon>Bacillaceae</taxon>
        <taxon>Sediminibacillus</taxon>
    </lineage>
</organism>
<feature type="domain" description="Helix-turn-helix conjugative transposon-like" evidence="1">
    <location>
        <begin position="16"/>
        <end position="62"/>
    </location>
</feature>
<dbReference type="RefSeq" id="WP_093214897.1">
    <property type="nucleotide sequence ID" value="NZ_FNFL01000004.1"/>
</dbReference>
<dbReference type="EMBL" id="FNFL01000004">
    <property type="protein sequence ID" value="SDK27930.1"/>
    <property type="molecule type" value="Genomic_DNA"/>
</dbReference>
<evidence type="ECO:0000313" key="2">
    <source>
        <dbReference type="EMBL" id="SDK27930.1"/>
    </source>
</evidence>
<accession>A0A1G9AMX4</accession>
<protein>
    <submittedName>
        <fullName evidence="2">Helix-turn-helix domain-containing protein</fullName>
    </submittedName>
</protein>
<name>A0A1G9AMX4_9BACI</name>
<evidence type="ECO:0000259" key="1">
    <source>
        <dbReference type="Pfam" id="PF12645"/>
    </source>
</evidence>
<dbReference type="AlphaFoldDB" id="A0A1G9AMX4"/>
<gene>
    <name evidence="2" type="ORF">SAMN05216243_2584</name>
</gene>
<sequence length="81" mass="9426">MEEQSLYQLVNQSKSNPSALMTILDLFEPKVKRSLYQTEERNREDLHQDLQLKVVEAVLNYDTTTVPGFFDFQSQVESNIS</sequence>
<dbReference type="Pfam" id="PF12645">
    <property type="entry name" value="HTH_16"/>
    <property type="match status" value="1"/>
</dbReference>
<reference evidence="2 3" key="1">
    <citation type="submission" date="2016-10" db="EMBL/GenBank/DDBJ databases">
        <authorList>
            <person name="de Groot N.N."/>
        </authorList>
    </citation>
    <scope>NUCLEOTIDE SEQUENCE [LARGE SCALE GENOMIC DNA]</scope>
    <source>
        <strain evidence="2 3">CGMCC 1.6502</strain>
    </source>
</reference>
<proteinExistence type="predicted"/>